<dbReference type="GO" id="GO:0010181">
    <property type="term" value="F:FMN binding"/>
    <property type="evidence" value="ECO:0007669"/>
    <property type="project" value="TreeGrafter"/>
</dbReference>
<organism evidence="2 3">
    <name type="scientific">Apilactobacillus ozensis DSM 23829 = JCM 17196</name>
    <dbReference type="NCBI Taxonomy" id="1423781"/>
    <lineage>
        <taxon>Bacteria</taxon>
        <taxon>Bacillati</taxon>
        <taxon>Bacillota</taxon>
        <taxon>Bacilli</taxon>
        <taxon>Lactobacillales</taxon>
        <taxon>Lactobacillaceae</taxon>
        <taxon>Apilactobacillus</taxon>
    </lineage>
</organism>
<dbReference type="InterPro" id="IPR005025">
    <property type="entry name" value="FMN_Rdtase-like_dom"/>
</dbReference>
<keyword evidence="3" id="KW-1185">Reference proteome</keyword>
<dbReference type="Gene3D" id="3.40.50.360">
    <property type="match status" value="1"/>
</dbReference>
<name>A0A0R2AU77_9LACO</name>
<evidence type="ECO:0000313" key="3">
    <source>
        <dbReference type="Proteomes" id="UP000052012"/>
    </source>
</evidence>
<gene>
    <name evidence="2" type="ORF">FD06_GL000664</name>
</gene>
<dbReference type="GO" id="GO:0016491">
    <property type="term" value="F:oxidoreductase activity"/>
    <property type="evidence" value="ECO:0007669"/>
    <property type="project" value="InterPro"/>
</dbReference>
<dbReference type="InterPro" id="IPR029039">
    <property type="entry name" value="Flavoprotein-like_sf"/>
</dbReference>
<feature type="domain" description="NADPH-dependent FMN reductase-like" evidence="1">
    <location>
        <begin position="2"/>
        <end position="151"/>
    </location>
</feature>
<dbReference type="RefSeq" id="WP_056966966.1">
    <property type="nucleotide sequence ID" value="NZ_AYYQ01000036.1"/>
</dbReference>
<dbReference type="GO" id="GO:0005829">
    <property type="term" value="C:cytosol"/>
    <property type="evidence" value="ECO:0007669"/>
    <property type="project" value="TreeGrafter"/>
</dbReference>
<reference evidence="2 3" key="1">
    <citation type="journal article" date="2015" name="Genome Announc.">
        <title>Expanding the biotechnology potential of lactobacilli through comparative genomics of 213 strains and associated genera.</title>
        <authorList>
            <person name="Sun Z."/>
            <person name="Harris H.M."/>
            <person name="McCann A."/>
            <person name="Guo C."/>
            <person name="Argimon S."/>
            <person name="Zhang W."/>
            <person name="Yang X."/>
            <person name="Jeffery I.B."/>
            <person name="Cooney J.C."/>
            <person name="Kagawa T.F."/>
            <person name="Liu W."/>
            <person name="Song Y."/>
            <person name="Salvetti E."/>
            <person name="Wrobel A."/>
            <person name="Rasinkangas P."/>
            <person name="Parkhill J."/>
            <person name="Rea M.C."/>
            <person name="O'Sullivan O."/>
            <person name="Ritari J."/>
            <person name="Douillard F.P."/>
            <person name="Paul Ross R."/>
            <person name="Yang R."/>
            <person name="Briner A.E."/>
            <person name="Felis G.E."/>
            <person name="de Vos W.M."/>
            <person name="Barrangou R."/>
            <person name="Klaenhammer T.R."/>
            <person name="Caufield P.W."/>
            <person name="Cui Y."/>
            <person name="Zhang H."/>
            <person name="O'Toole P.W."/>
        </authorList>
    </citation>
    <scope>NUCLEOTIDE SEQUENCE [LARGE SCALE GENOMIC DNA]</scope>
    <source>
        <strain evidence="2 3">DSM 23829</strain>
    </source>
</reference>
<dbReference type="PANTHER" id="PTHR30543:SF21">
    <property type="entry name" value="NAD(P)H-DEPENDENT FMN REDUCTASE LOT6"/>
    <property type="match status" value="1"/>
</dbReference>
<dbReference type="OrthoDB" id="9812295at2"/>
<dbReference type="SUPFAM" id="SSF52218">
    <property type="entry name" value="Flavoproteins"/>
    <property type="match status" value="1"/>
</dbReference>
<dbReference type="PATRIC" id="fig|1423781.4.peg.678"/>
<dbReference type="Pfam" id="PF03358">
    <property type="entry name" value="FMN_red"/>
    <property type="match status" value="1"/>
</dbReference>
<dbReference type="Proteomes" id="UP000052012">
    <property type="component" value="Unassembled WGS sequence"/>
</dbReference>
<dbReference type="STRING" id="1423781.FD06_GL000664"/>
<evidence type="ECO:0000313" key="2">
    <source>
        <dbReference type="EMBL" id="KRM67513.1"/>
    </source>
</evidence>
<sequence length="201" mass="22730">MTKINIILGSSRQTALGKNVINFLEENVSAYENLTGAQFNFIKLQDYQLPFFYESIPPMANKNRQLPDNEQQWINDMEDADGYIFLTPEYNHSFPAILKNALDYLSNQISGKAAFIISYSNNMRAGQFGGLELSTVLSKLGAFVMPSTEMMSIRNVQDTFEANGELISGSASADYYSKKLTTTIRKSVFYSELFQNNKFKN</sequence>
<protein>
    <submittedName>
        <fullName evidence="2">Putative oxidoreductase (Putative)</fullName>
    </submittedName>
</protein>
<dbReference type="InterPro" id="IPR050712">
    <property type="entry name" value="NAD(P)H-dep_reductase"/>
</dbReference>
<accession>A0A0R2AU77</accession>
<evidence type="ECO:0000259" key="1">
    <source>
        <dbReference type="Pfam" id="PF03358"/>
    </source>
</evidence>
<dbReference type="PANTHER" id="PTHR30543">
    <property type="entry name" value="CHROMATE REDUCTASE"/>
    <property type="match status" value="1"/>
</dbReference>
<dbReference type="EMBL" id="AYYQ01000036">
    <property type="protein sequence ID" value="KRM67513.1"/>
    <property type="molecule type" value="Genomic_DNA"/>
</dbReference>
<dbReference type="AlphaFoldDB" id="A0A0R2AU77"/>
<comment type="caution">
    <text evidence="2">The sequence shown here is derived from an EMBL/GenBank/DDBJ whole genome shotgun (WGS) entry which is preliminary data.</text>
</comment>
<proteinExistence type="predicted"/>